<proteinExistence type="predicted"/>
<dbReference type="Proteomes" id="UP000680038">
    <property type="component" value="Unassembled WGS sequence"/>
</dbReference>
<keyword evidence="6" id="KW-0449">Lipoprotein</keyword>
<dbReference type="PRINTS" id="PR01021">
    <property type="entry name" value="OMPADOMAIN"/>
</dbReference>
<dbReference type="SUPFAM" id="SSF82171">
    <property type="entry name" value="DPP6 N-terminal domain-like"/>
    <property type="match status" value="1"/>
</dbReference>
<dbReference type="Pfam" id="PF07676">
    <property type="entry name" value="PD40"/>
    <property type="match status" value="2"/>
</dbReference>
<evidence type="ECO:0000256" key="4">
    <source>
        <dbReference type="PROSITE-ProRule" id="PRU00473"/>
    </source>
</evidence>
<keyword evidence="7" id="KW-1185">Reference proteome</keyword>
<dbReference type="GO" id="GO:0009279">
    <property type="term" value="C:cell outer membrane"/>
    <property type="evidence" value="ECO:0007669"/>
    <property type="project" value="UniProtKB-SubCell"/>
</dbReference>
<comment type="subcellular location">
    <subcellularLocation>
        <location evidence="1">Cell outer membrane</location>
    </subcellularLocation>
</comment>
<dbReference type="InterPro" id="IPR006664">
    <property type="entry name" value="OMP_bac"/>
</dbReference>
<evidence type="ECO:0000256" key="1">
    <source>
        <dbReference type="ARBA" id="ARBA00004442"/>
    </source>
</evidence>
<sequence length="663" mass="73679">MLVSNPLSAQNVLWADKVLGFSSEFRPLIYGSGYRTKQILGAPNKLPAYGDSPCAWSPADPDGYNEEWIKVGFEKAIPLKQVAVGENFNPGAIYKIYGYDTSGKEYLLTENKPGPVAEKSRMYRIFPTYNDILCNAVKIVLLPSKVSGFNQIDAIGISSDTKPIEASINLAAQASKDFKRENMGKAINSRSLEVAPVISSDGNTLYFTRSNHAQNIGIPGNQDIWYSRLGKNNQWSEAVNIGPPLNNADNNAITSISSDGKKVYLINKYKPDGTMEFGFSYSVATKTGWGFPQEIRIPNLNIDKKHGDMEIAVSPHGNVLLVSFQRPDTEGQRDLYVCFLKSDDTWSDPVNIGNKVNSAADEGSPFLALDNKTLYFASHGHSGYGEADLFVTRRLDDTWIHWSEPENLGPAINSPEWDGYFNIPAAGDYGYFCSGANTLGQEDIFRIRLIPEIKPEPVAIITGQIYEAETNKPIEAEVVAEMKSGNDIFTKVNYQPASGEFKLILPLKDIYTFSASQKGYFPVIEEIDLSTETGFRNIRKNIYLQPLKGGQQIRLSNTLFSQSSSEVTPTTFKELDKIVTTMATYPNMEILLEGHTDNVGEIQKNIQLSEDRVNEVKKYLISKGIDASRIQTKAWGPSKPIASNLTEVSRQKNRRVEFTILKI</sequence>
<dbReference type="SUPFAM" id="SSF103088">
    <property type="entry name" value="OmpA-like"/>
    <property type="match status" value="1"/>
</dbReference>
<dbReference type="CDD" id="cd15482">
    <property type="entry name" value="Sialidase_non-viral"/>
    <property type="match status" value="1"/>
</dbReference>
<evidence type="ECO:0000256" key="3">
    <source>
        <dbReference type="ARBA" id="ARBA00023237"/>
    </source>
</evidence>
<dbReference type="CDD" id="cd07185">
    <property type="entry name" value="OmpA_C-like"/>
    <property type="match status" value="1"/>
</dbReference>
<keyword evidence="2 4" id="KW-0472">Membrane</keyword>
<accession>A0A916N4X9</accession>
<reference evidence="6" key="1">
    <citation type="submission" date="2021-04" db="EMBL/GenBank/DDBJ databases">
        <authorList>
            <person name="Rodrigo-Torres L."/>
            <person name="Arahal R. D."/>
            <person name="Lucena T."/>
        </authorList>
    </citation>
    <scope>NUCLEOTIDE SEQUENCE</scope>
    <source>
        <strain evidence="6">CECT 9275</strain>
    </source>
</reference>
<dbReference type="EMBL" id="CAJRAF010000002">
    <property type="protein sequence ID" value="CAG5002832.1"/>
    <property type="molecule type" value="Genomic_DNA"/>
</dbReference>
<organism evidence="6 7">
    <name type="scientific">Dyadobacter helix</name>
    <dbReference type="NCBI Taxonomy" id="2822344"/>
    <lineage>
        <taxon>Bacteria</taxon>
        <taxon>Pseudomonadati</taxon>
        <taxon>Bacteroidota</taxon>
        <taxon>Cytophagia</taxon>
        <taxon>Cytophagales</taxon>
        <taxon>Spirosomataceae</taxon>
        <taxon>Dyadobacter</taxon>
    </lineage>
</organism>
<evidence type="ECO:0000313" key="6">
    <source>
        <dbReference type="EMBL" id="CAG5002832.1"/>
    </source>
</evidence>
<dbReference type="InterPro" id="IPR011659">
    <property type="entry name" value="WD40"/>
</dbReference>
<dbReference type="InterPro" id="IPR050330">
    <property type="entry name" value="Bact_OuterMem_StrucFunc"/>
</dbReference>
<evidence type="ECO:0000313" key="7">
    <source>
        <dbReference type="Proteomes" id="UP000680038"/>
    </source>
</evidence>
<dbReference type="PROSITE" id="PS51123">
    <property type="entry name" value="OMPA_2"/>
    <property type="match status" value="1"/>
</dbReference>
<protein>
    <submittedName>
        <fullName evidence="6">Peptidoglycan-associated lipoprotein</fullName>
    </submittedName>
</protein>
<keyword evidence="3" id="KW-0998">Cell outer membrane</keyword>
<comment type="caution">
    <text evidence="6">The sequence shown here is derived from an EMBL/GenBank/DDBJ whole genome shotgun (WGS) entry which is preliminary data.</text>
</comment>
<dbReference type="PANTHER" id="PTHR30329">
    <property type="entry name" value="STATOR ELEMENT OF FLAGELLAR MOTOR COMPLEX"/>
    <property type="match status" value="1"/>
</dbReference>
<evidence type="ECO:0000259" key="5">
    <source>
        <dbReference type="PROSITE" id="PS51123"/>
    </source>
</evidence>
<dbReference type="Gene3D" id="3.30.1330.60">
    <property type="entry name" value="OmpA-like domain"/>
    <property type="match status" value="1"/>
</dbReference>
<dbReference type="Pfam" id="PF00691">
    <property type="entry name" value="OmpA"/>
    <property type="match status" value="1"/>
</dbReference>
<dbReference type="InterPro" id="IPR036737">
    <property type="entry name" value="OmpA-like_sf"/>
</dbReference>
<evidence type="ECO:0000256" key="2">
    <source>
        <dbReference type="ARBA" id="ARBA00023136"/>
    </source>
</evidence>
<dbReference type="PANTHER" id="PTHR30329:SF21">
    <property type="entry name" value="LIPOPROTEIN YIAD-RELATED"/>
    <property type="match status" value="1"/>
</dbReference>
<name>A0A916N4X9_9BACT</name>
<feature type="domain" description="OmpA-like" evidence="5">
    <location>
        <begin position="548"/>
        <end position="663"/>
    </location>
</feature>
<dbReference type="AlphaFoldDB" id="A0A916N4X9"/>
<gene>
    <name evidence="6" type="primary">pal_6</name>
    <name evidence="6" type="ORF">DYBT9275_02975</name>
</gene>
<dbReference type="InterPro" id="IPR006665">
    <property type="entry name" value="OmpA-like"/>
</dbReference>